<name>A0A521FZ33_9BACT</name>
<evidence type="ECO:0000313" key="1">
    <source>
        <dbReference type="EMBL" id="TAA74038.1"/>
    </source>
</evidence>
<protein>
    <submittedName>
        <fullName evidence="1">Uncharacterized protein</fullName>
    </submittedName>
</protein>
<organism evidence="1 2">
    <name type="scientific">Candidatus Electronema aureum</name>
    <dbReference type="NCBI Taxonomy" id="2005002"/>
    <lineage>
        <taxon>Bacteria</taxon>
        <taxon>Pseudomonadati</taxon>
        <taxon>Thermodesulfobacteriota</taxon>
        <taxon>Desulfobulbia</taxon>
        <taxon>Desulfobulbales</taxon>
        <taxon>Desulfobulbaceae</taxon>
        <taxon>Candidatus Electronema</taxon>
    </lineage>
</organism>
<keyword evidence="2" id="KW-1185">Reference proteome</keyword>
<accession>A0A521FZ33</accession>
<dbReference type="EMBL" id="NQJD01000042">
    <property type="protein sequence ID" value="TAA74038.1"/>
    <property type="molecule type" value="Genomic_DNA"/>
</dbReference>
<dbReference type="Proteomes" id="UP000316238">
    <property type="component" value="Unassembled WGS sequence"/>
</dbReference>
<comment type="caution">
    <text evidence="1">The sequence shown here is derived from an EMBL/GenBank/DDBJ whole genome shotgun (WGS) entry which is preliminary data.</text>
</comment>
<reference evidence="1" key="1">
    <citation type="submission" date="2017-07" db="EMBL/GenBank/DDBJ databases">
        <title>The cable genome - Insights into the physiology and evolution of filamentous bacteria capable of sulfide oxidation via long distance electron transfer.</title>
        <authorList>
            <person name="Thorup C."/>
            <person name="Bjerg J.T."/>
            <person name="Schreiber L."/>
            <person name="Nielsen L.P."/>
            <person name="Kjeldsen K.U."/>
            <person name="Boesen T."/>
            <person name="Boggild A."/>
            <person name="Meysman F."/>
            <person name="Geelhoed J."/>
            <person name="Schramm A."/>
        </authorList>
    </citation>
    <scope>NUCLEOTIDE SEQUENCE [LARGE SCALE GENOMIC DNA]</scope>
    <source>
        <strain evidence="1">GS</strain>
    </source>
</reference>
<sequence length="145" mass="15071">MDPVTMAAIINSSVNGIACGAAGGLTAATVPAAVKAATDAWNSFKALLQRKFGQDSALLKSVQELEQNPDSKARKDLVAEEVAKSKAHQDEELLAAAGKLLELLKESAGGGQTRAKYQVDAQGAQVGVIGDNANVKDGIHFGRRE</sequence>
<dbReference type="AlphaFoldDB" id="A0A521FZ33"/>
<proteinExistence type="predicted"/>
<evidence type="ECO:0000313" key="2">
    <source>
        <dbReference type="Proteomes" id="UP000316238"/>
    </source>
</evidence>
<gene>
    <name evidence="1" type="ORF">CDV28_1428</name>
</gene>